<dbReference type="Proteomes" id="UP000529946">
    <property type="component" value="Unassembled WGS sequence"/>
</dbReference>
<accession>A0A7W6JA91</accession>
<dbReference type="GO" id="GO:0003700">
    <property type="term" value="F:DNA-binding transcription factor activity"/>
    <property type="evidence" value="ECO:0007669"/>
    <property type="project" value="InterPro"/>
</dbReference>
<dbReference type="RefSeq" id="WP_183201956.1">
    <property type="nucleotide sequence ID" value="NZ_BAAAER010000002.1"/>
</dbReference>
<evidence type="ECO:0000259" key="5">
    <source>
        <dbReference type="PROSITE" id="PS01124"/>
    </source>
</evidence>
<gene>
    <name evidence="6" type="ORF">GGR12_000206</name>
</gene>
<dbReference type="InterPro" id="IPR009057">
    <property type="entry name" value="Homeodomain-like_sf"/>
</dbReference>
<keyword evidence="7" id="KW-1185">Reference proteome</keyword>
<keyword evidence="3" id="KW-0804">Transcription</keyword>
<dbReference type="PANTHER" id="PTHR46796">
    <property type="entry name" value="HTH-TYPE TRANSCRIPTIONAL ACTIVATOR RHAS-RELATED"/>
    <property type="match status" value="1"/>
</dbReference>
<evidence type="ECO:0000313" key="6">
    <source>
        <dbReference type="EMBL" id="MBB4081367.1"/>
    </source>
</evidence>
<reference evidence="6 7" key="1">
    <citation type="submission" date="2020-08" db="EMBL/GenBank/DDBJ databases">
        <title>Genomic Encyclopedia of Type Strains, Phase IV (KMG-IV): sequencing the most valuable type-strain genomes for metagenomic binning, comparative biology and taxonomic classification.</title>
        <authorList>
            <person name="Goeker M."/>
        </authorList>
    </citation>
    <scope>NUCLEOTIDE SEQUENCE [LARGE SCALE GENOMIC DNA]</scope>
    <source>
        <strain evidence="6 7">DSM 23960</strain>
    </source>
</reference>
<protein>
    <submittedName>
        <fullName evidence="6">Transcriptional regulator GlxA family with amidase domain</fullName>
    </submittedName>
</protein>
<dbReference type="InterPro" id="IPR050204">
    <property type="entry name" value="AraC_XylS_family_regulators"/>
</dbReference>
<proteinExistence type="predicted"/>
<keyword evidence="2" id="KW-0238">DNA-binding</keyword>
<organism evidence="6 7">
    <name type="scientific">Brevundimonas lenta</name>
    <dbReference type="NCBI Taxonomy" id="424796"/>
    <lineage>
        <taxon>Bacteria</taxon>
        <taxon>Pseudomonadati</taxon>
        <taxon>Pseudomonadota</taxon>
        <taxon>Alphaproteobacteria</taxon>
        <taxon>Caulobacterales</taxon>
        <taxon>Caulobacteraceae</taxon>
        <taxon>Brevundimonas</taxon>
    </lineage>
</organism>
<keyword evidence="1" id="KW-0805">Transcription regulation</keyword>
<evidence type="ECO:0000256" key="3">
    <source>
        <dbReference type="ARBA" id="ARBA00023163"/>
    </source>
</evidence>
<name>A0A7W6JA91_9CAUL</name>
<dbReference type="EMBL" id="JACIDM010000001">
    <property type="protein sequence ID" value="MBB4081367.1"/>
    <property type="molecule type" value="Genomic_DNA"/>
</dbReference>
<dbReference type="AlphaFoldDB" id="A0A7W6JA91"/>
<dbReference type="Pfam" id="PF12833">
    <property type="entry name" value="HTH_18"/>
    <property type="match status" value="1"/>
</dbReference>
<dbReference type="GO" id="GO:0043565">
    <property type="term" value="F:sequence-specific DNA binding"/>
    <property type="evidence" value="ECO:0007669"/>
    <property type="project" value="InterPro"/>
</dbReference>
<evidence type="ECO:0000256" key="2">
    <source>
        <dbReference type="ARBA" id="ARBA00023125"/>
    </source>
</evidence>
<dbReference type="SMART" id="SM00342">
    <property type="entry name" value="HTH_ARAC"/>
    <property type="match status" value="1"/>
</dbReference>
<dbReference type="InterPro" id="IPR018060">
    <property type="entry name" value="HTH_AraC"/>
</dbReference>
<dbReference type="Gene3D" id="1.10.10.60">
    <property type="entry name" value="Homeodomain-like"/>
    <property type="match status" value="2"/>
</dbReference>
<evidence type="ECO:0000256" key="1">
    <source>
        <dbReference type="ARBA" id="ARBA00023015"/>
    </source>
</evidence>
<feature type="region of interest" description="Disordered" evidence="4">
    <location>
        <begin position="129"/>
        <end position="157"/>
    </location>
</feature>
<evidence type="ECO:0000313" key="7">
    <source>
        <dbReference type="Proteomes" id="UP000529946"/>
    </source>
</evidence>
<dbReference type="PANTHER" id="PTHR46796:SF14">
    <property type="entry name" value="TRANSCRIPTIONAL REGULATORY PROTEIN"/>
    <property type="match status" value="1"/>
</dbReference>
<evidence type="ECO:0000256" key="4">
    <source>
        <dbReference type="SAM" id="MobiDB-lite"/>
    </source>
</evidence>
<sequence length="157" mass="17291">MVPPSTGPGHCPRGLAPWQLELAVGELLREPGADLSVADIANRCGLSRSYFERAFKISMGTPPHRWMVQQRVRRAAELLEWTDEKVCLIASYCGFADQSHLTRVFGATMGCSPAAWRRRRRAGWALAVAGPTGRTRPDPHRKATLTIDPASAREADL</sequence>
<feature type="domain" description="HTH araC/xylS-type" evidence="5">
    <location>
        <begin position="18"/>
        <end position="119"/>
    </location>
</feature>
<dbReference type="SUPFAM" id="SSF46689">
    <property type="entry name" value="Homeodomain-like"/>
    <property type="match status" value="2"/>
</dbReference>
<dbReference type="PROSITE" id="PS01124">
    <property type="entry name" value="HTH_ARAC_FAMILY_2"/>
    <property type="match status" value="1"/>
</dbReference>
<comment type="caution">
    <text evidence="6">The sequence shown here is derived from an EMBL/GenBank/DDBJ whole genome shotgun (WGS) entry which is preliminary data.</text>
</comment>